<dbReference type="Pfam" id="PF00076">
    <property type="entry name" value="RRM_1"/>
    <property type="match status" value="1"/>
</dbReference>
<feature type="compositionally biased region" description="Basic and acidic residues" evidence="9">
    <location>
        <begin position="590"/>
        <end position="600"/>
    </location>
</feature>
<feature type="compositionally biased region" description="Low complexity" evidence="9">
    <location>
        <begin position="859"/>
        <end position="872"/>
    </location>
</feature>
<dbReference type="Proteomes" id="UP000694726">
    <property type="component" value="Unplaced"/>
</dbReference>
<dbReference type="AlphaFoldDB" id="A0A8D0ND85"/>
<dbReference type="GO" id="GO:0003712">
    <property type="term" value="F:transcription coregulator activity"/>
    <property type="evidence" value="ECO:0007669"/>
    <property type="project" value="InterPro"/>
</dbReference>
<feature type="compositionally biased region" description="Low complexity" evidence="9">
    <location>
        <begin position="708"/>
        <end position="717"/>
    </location>
</feature>
<dbReference type="SUPFAM" id="SSF54928">
    <property type="entry name" value="RNA-binding domain, RBD"/>
    <property type="match status" value="1"/>
</dbReference>
<dbReference type="InterPro" id="IPR000504">
    <property type="entry name" value="RRM_dom"/>
</dbReference>
<feature type="compositionally biased region" description="Acidic residues" evidence="9">
    <location>
        <begin position="486"/>
        <end position="514"/>
    </location>
</feature>
<proteinExistence type="predicted"/>
<keyword evidence="7" id="KW-0539">Nucleus</keyword>
<dbReference type="GO" id="GO:0003723">
    <property type="term" value="F:RNA binding"/>
    <property type="evidence" value="ECO:0007669"/>
    <property type="project" value="UniProtKB-UniRule"/>
</dbReference>
<dbReference type="PANTHER" id="PTHR15528:SF12">
    <property type="entry name" value="PEROXISOME PROLIFERATOR-ACTIVATED RECEPTOR GAMMA COACTIVATOR 1-BETA"/>
    <property type="match status" value="1"/>
</dbReference>
<dbReference type="FunFam" id="3.30.70.330:FF:000791">
    <property type="entry name" value="Peroxisome proliferator-activated receptor gamma coactivator 1-beta isoform 1"/>
    <property type="match status" value="1"/>
</dbReference>
<keyword evidence="6" id="KW-0804">Transcription</keyword>
<feature type="region of interest" description="Disordered" evidence="9">
    <location>
        <begin position="668"/>
        <end position="726"/>
    </location>
</feature>
<feature type="compositionally biased region" description="Polar residues" evidence="9">
    <location>
        <begin position="30"/>
        <end position="39"/>
    </location>
</feature>
<dbReference type="Ensembl" id="ENSSSCT00015042131.1">
    <property type="protein sequence ID" value="ENSSSCP00015016646.1"/>
    <property type="gene ID" value="ENSSSCG00015031845.1"/>
</dbReference>
<accession>A0A8D0ND85</accession>
<feature type="compositionally biased region" description="Acidic residues" evidence="9">
    <location>
        <begin position="873"/>
        <end position="885"/>
    </location>
</feature>
<reference evidence="11" key="1">
    <citation type="submission" date="2025-08" db="UniProtKB">
        <authorList>
            <consortium name="Ensembl"/>
        </authorList>
    </citation>
    <scope>IDENTIFICATION</scope>
</reference>
<dbReference type="InterPro" id="IPR034605">
    <property type="entry name" value="PGC-1"/>
</dbReference>
<name>A0A8D0ND85_PIG</name>
<evidence type="ECO:0000313" key="11">
    <source>
        <dbReference type="Ensembl" id="ENSSSCP00015016646.1"/>
    </source>
</evidence>
<dbReference type="GO" id="GO:0005634">
    <property type="term" value="C:nucleus"/>
    <property type="evidence" value="ECO:0007669"/>
    <property type="project" value="UniProtKB-SubCell"/>
</dbReference>
<evidence type="ECO:0000256" key="8">
    <source>
        <dbReference type="PROSITE-ProRule" id="PRU00176"/>
    </source>
</evidence>
<evidence type="ECO:0000256" key="1">
    <source>
        <dbReference type="ARBA" id="ARBA00004123"/>
    </source>
</evidence>
<feature type="compositionally biased region" description="Basic and acidic residues" evidence="9">
    <location>
        <begin position="681"/>
        <end position="700"/>
    </location>
</feature>
<comment type="subcellular location">
    <subcellularLocation>
        <location evidence="1">Nucleus</location>
    </subcellularLocation>
</comment>
<evidence type="ECO:0000256" key="9">
    <source>
        <dbReference type="SAM" id="MobiDB-lite"/>
    </source>
</evidence>
<evidence type="ECO:0000256" key="4">
    <source>
        <dbReference type="ARBA" id="ARBA00023015"/>
    </source>
</evidence>
<dbReference type="PANTHER" id="PTHR15528">
    <property type="entry name" value="PEROXISOME PROLIFERATOR ACTIVATED RECEPTOR GAMMA COACTIVATOR 1 PGC-1 -RELATED"/>
    <property type="match status" value="1"/>
</dbReference>
<organism evidence="11 12">
    <name type="scientific">Sus scrofa</name>
    <name type="common">Pig</name>
    <dbReference type="NCBI Taxonomy" id="9823"/>
    <lineage>
        <taxon>Eukaryota</taxon>
        <taxon>Metazoa</taxon>
        <taxon>Chordata</taxon>
        <taxon>Craniata</taxon>
        <taxon>Vertebrata</taxon>
        <taxon>Euteleostomi</taxon>
        <taxon>Mammalia</taxon>
        <taxon>Eutheria</taxon>
        <taxon>Laurasiatheria</taxon>
        <taxon>Artiodactyla</taxon>
        <taxon>Suina</taxon>
        <taxon>Suidae</taxon>
        <taxon>Sus</taxon>
    </lineage>
</organism>
<evidence type="ECO:0000256" key="6">
    <source>
        <dbReference type="ARBA" id="ARBA00023163"/>
    </source>
</evidence>
<dbReference type="InterPro" id="IPR035979">
    <property type="entry name" value="RBD_domain_sf"/>
</dbReference>
<evidence type="ECO:0000256" key="5">
    <source>
        <dbReference type="ARBA" id="ARBA00023159"/>
    </source>
</evidence>
<evidence type="ECO:0000313" key="12">
    <source>
        <dbReference type="Proteomes" id="UP000694726"/>
    </source>
</evidence>
<keyword evidence="4" id="KW-0805">Transcription regulation</keyword>
<evidence type="ECO:0000256" key="7">
    <source>
        <dbReference type="ARBA" id="ARBA00023242"/>
    </source>
</evidence>
<feature type="compositionally biased region" description="Low complexity" evidence="9">
    <location>
        <begin position="209"/>
        <end position="227"/>
    </location>
</feature>
<feature type="compositionally biased region" description="Low complexity" evidence="9">
    <location>
        <begin position="456"/>
        <end position="468"/>
    </location>
</feature>
<keyword evidence="2" id="KW-0597">Phosphoprotein</keyword>
<evidence type="ECO:0000256" key="3">
    <source>
        <dbReference type="ARBA" id="ARBA00022884"/>
    </source>
</evidence>
<feature type="region of interest" description="Disordered" evidence="9">
    <location>
        <begin position="167"/>
        <end position="345"/>
    </location>
</feature>
<feature type="compositionally biased region" description="Pro residues" evidence="9">
    <location>
        <begin position="188"/>
        <end position="203"/>
    </location>
</feature>
<dbReference type="Gene3D" id="3.30.70.330">
    <property type="match status" value="1"/>
</dbReference>
<evidence type="ECO:0000259" key="10">
    <source>
        <dbReference type="PROSITE" id="PS50102"/>
    </source>
</evidence>
<feature type="region of interest" description="Disordered" evidence="9">
    <location>
        <begin position="775"/>
        <end position="812"/>
    </location>
</feature>
<feature type="region of interest" description="Disordered" evidence="9">
    <location>
        <begin position="841"/>
        <end position="955"/>
    </location>
</feature>
<feature type="compositionally biased region" description="Low complexity" evidence="9">
    <location>
        <begin position="177"/>
        <end position="187"/>
    </location>
</feature>
<sequence length="1083" mass="116969">MASSKGNVRFDIPTSREGLLPPGPQEEASAGSQPNTSDTGRPAFGRRGSRPRARRLPQAPVSSWDLLTRPCTGVYGSPPLTSGVSGEEQLCADFPELDLSQLDVGDLDSATCFEELQWCPESAEADPSQYSPRDAELFQIIDSENEALLAALTESLGDIPEDDVGLAAFPALDDGDSPSCASASPAPSSAPPSPAPEGAPGPAPEAEELSLLQKLLLAASSPTLTSDSQKEGTAWRQAGLRSRSQRPGVKTDSTQDRKAPTSQPQSRACTELHKHLTSAPSCPRAKAHSPDRGPPPPPAPSPRLPAKEDEEAGEDCPSPRPAPASPRDSVAPGKAGPGAQVPQEDAQAMVQLIRYMHAYCLPQRKLPARAPEPAPQACRSLSKAARPGPRPPHPPKAAWPEFSILRELLAQDVLCDVSKPYRLATPVYASLAPRPRDSPASAGHPSPVEEVRVAASPRSSGPRPSLRPLRLEVRGHLGRAARPQPEEEEEDEEEEEEEEDEKEDEEDEDEDEEEWGRRRPGRGLPWAKLGRKREGSVRPVRRSRRLNPELGPWLTFTDEPPAPERPRGALSSLRLAPDACDVEGALGTPTHEDSGQDRQLPRGPQIPALESPCESGCGDTEEDPSCPQLPSRDSPRCLMLALSQSPTSDPPFGKKNCEQTLAVELCGTAGLTPPTTPPYKPADEELFKPDVKHSPGRDAAPRLPPEGLPLGAAAGAAHTLPKKHPERRELLSHLRHVTAPPASQAGHKRPFSCSFGDHDYCQVLKPEGALQRKVLRSWEPSGAPPEDWPQQGAPRAEAQASGREEGSGCDIGAASKDSALLRDHEIRASLTKHFGVLEAALEDEDRASCKSPEYDAVFEDGSSSSGGESGFLLEEEEEDDEEEDSGVSPPRSDHCPYQSPPGKAGRQPCSRSRSSSSSSSCRSRSPATRRTFRCESRGPCSDGTPGGRHARKRREKAIGEGRVVYIRNLASDMSSRELKRRFEVFGEVVECQVLTRSTRGEKCGFVTYRRSEHAALSLRKGAALRGRSEPSFPLSSGGLRRFCWPRYADFDANSEEAPPASVKTKYEAMDFDSLLREAQQSLH</sequence>
<dbReference type="InterPro" id="IPR012677">
    <property type="entry name" value="Nucleotide-bd_a/b_plait_sf"/>
</dbReference>
<feature type="compositionally biased region" description="Low complexity" evidence="9">
    <location>
        <begin position="909"/>
        <end position="925"/>
    </location>
</feature>
<protein>
    <recommendedName>
        <fullName evidence="10">RRM domain-containing protein</fullName>
    </recommendedName>
</protein>
<feature type="region of interest" description="Disordered" evidence="9">
    <location>
        <begin position="368"/>
        <end position="398"/>
    </location>
</feature>
<feature type="region of interest" description="Disordered" evidence="9">
    <location>
        <begin position="1"/>
        <end position="61"/>
    </location>
</feature>
<feature type="compositionally biased region" description="Pro residues" evidence="9">
    <location>
        <begin position="292"/>
        <end position="303"/>
    </location>
</feature>
<keyword evidence="5" id="KW-0010">Activator</keyword>
<feature type="region of interest" description="Disordered" evidence="9">
    <location>
        <begin position="429"/>
        <end position="655"/>
    </location>
</feature>
<feature type="domain" description="RRM" evidence="10">
    <location>
        <begin position="962"/>
        <end position="1027"/>
    </location>
</feature>
<feature type="compositionally biased region" description="Pro residues" evidence="9">
    <location>
        <begin position="388"/>
        <end position="397"/>
    </location>
</feature>
<dbReference type="SMART" id="SM00360">
    <property type="entry name" value="RRM"/>
    <property type="match status" value="1"/>
</dbReference>
<evidence type="ECO:0000256" key="2">
    <source>
        <dbReference type="ARBA" id="ARBA00022553"/>
    </source>
</evidence>
<keyword evidence="3 8" id="KW-0694">RNA-binding</keyword>
<dbReference type="PROSITE" id="PS50102">
    <property type="entry name" value="RRM"/>
    <property type="match status" value="1"/>
</dbReference>